<reference evidence="1" key="2">
    <citation type="journal article" date="2015" name="Data Brief">
        <title>Shoot transcriptome of the giant reed, Arundo donax.</title>
        <authorList>
            <person name="Barrero R.A."/>
            <person name="Guerrero F.D."/>
            <person name="Moolhuijzen P."/>
            <person name="Goolsby J.A."/>
            <person name="Tidwell J."/>
            <person name="Bellgard S.E."/>
            <person name="Bellgard M.I."/>
        </authorList>
    </citation>
    <scope>NUCLEOTIDE SEQUENCE</scope>
    <source>
        <tissue evidence="1">Shoot tissue taken approximately 20 cm above the soil surface</tissue>
    </source>
</reference>
<proteinExistence type="predicted"/>
<dbReference type="AlphaFoldDB" id="A0A0A8ZNM2"/>
<dbReference type="EMBL" id="GBRH01259550">
    <property type="protein sequence ID" value="JAD38345.1"/>
    <property type="molecule type" value="Transcribed_RNA"/>
</dbReference>
<reference evidence="1" key="1">
    <citation type="submission" date="2014-09" db="EMBL/GenBank/DDBJ databases">
        <authorList>
            <person name="Magalhaes I.L.F."/>
            <person name="Oliveira U."/>
            <person name="Santos F.R."/>
            <person name="Vidigal T.H.D.A."/>
            <person name="Brescovit A.D."/>
            <person name="Santos A.J."/>
        </authorList>
    </citation>
    <scope>NUCLEOTIDE SEQUENCE</scope>
    <source>
        <tissue evidence="1">Shoot tissue taken approximately 20 cm above the soil surface</tissue>
    </source>
</reference>
<name>A0A0A8ZNM2_ARUDO</name>
<organism evidence="1">
    <name type="scientific">Arundo donax</name>
    <name type="common">Giant reed</name>
    <name type="synonym">Donax arundinaceus</name>
    <dbReference type="NCBI Taxonomy" id="35708"/>
    <lineage>
        <taxon>Eukaryota</taxon>
        <taxon>Viridiplantae</taxon>
        <taxon>Streptophyta</taxon>
        <taxon>Embryophyta</taxon>
        <taxon>Tracheophyta</taxon>
        <taxon>Spermatophyta</taxon>
        <taxon>Magnoliopsida</taxon>
        <taxon>Liliopsida</taxon>
        <taxon>Poales</taxon>
        <taxon>Poaceae</taxon>
        <taxon>PACMAD clade</taxon>
        <taxon>Arundinoideae</taxon>
        <taxon>Arundineae</taxon>
        <taxon>Arundo</taxon>
    </lineage>
</organism>
<evidence type="ECO:0000313" key="1">
    <source>
        <dbReference type="EMBL" id="JAD38345.1"/>
    </source>
</evidence>
<sequence length="26" mass="3113">MRSNKNMDNLKLLQFDAKSFHFPCKV</sequence>
<protein>
    <submittedName>
        <fullName evidence="1">Uncharacterized protein</fullName>
    </submittedName>
</protein>
<accession>A0A0A8ZNM2</accession>